<proteinExistence type="inferred from homology"/>
<dbReference type="Proteomes" id="UP000298264">
    <property type="component" value="Unassembled WGS sequence"/>
</dbReference>
<evidence type="ECO:0000256" key="4">
    <source>
        <dbReference type="ARBA" id="ARBA00022993"/>
    </source>
</evidence>
<dbReference type="SUPFAM" id="SSF52540">
    <property type="entry name" value="P-loop containing nucleoside triphosphate hydrolases"/>
    <property type="match status" value="1"/>
</dbReference>
<dbReference type="InterPro" id="IPR001977">
    <property type="entry name" value="Depp_CoAkinase"/>
</dbReference>
<dbReference type="GO" id="GO:0005737">
    <property type="term" value="C:cytoplasm"/>
    <property type="evidence" value="ECO:0007669"/>
    <property type="project" value="UniProtKB-SubCell"/>
</dbReference>
<keyword evidence="2 5" id="KW-0547">Nucleotide-binding</keyword>
<comment type="caution">
    <text evidence="7">The sequence shown here is derived from an EMBL/GenBank/DDBJ whole genome shotgun (WGS) entry which is preliminary data.</text>
</comment>
<dbReference type="InterPro" id="IPR027417">
    <property type="entry name" value="P-loop_NTPase"/>
</dbReference>
<keyword evidence="3 5" id="KW-0067">ATP-binding</keyword>
<comment type="subcellular location">
    <subcellularLocation>
        <location evidence="5">Cytoplasm</location>
    </subcellularLocation>
</comment>
<dbReference type="GO" id="GO:0015937">
    <property type="term" value="P:coenzyme A biosynthetic process"/>
    <property type="evidence" value="ECO:0007669"/>
    <property type="project" value="UniProtKB-UniRule"/>
</dbReference>
<dbReference type="NCBIfam" id="TIGR00152">
    <property type="entry name" value="dephospho-CoA kinase"/>
    <property type="match status" value="1"/>
</dbReference>
<dbReference type="Pfam" id="PF01121">
    <property type="entry name" value="CoaE"/>
    <property type="match status" value="1"/>
</dbReference>
<name>A0A4R9LU54_9LEPT</name>
<dbReference type="EMBL" id="RQHV01000029">
    <property type="protein sequence ID" value="TGN13441.1"/>
    <property type="molecule type" value="Genomic_DNA"/>
</dbReference>
<evidence type="ECO:0000256" key="1">
    <source>
        <dbReference type="ARBA" id="ARBA00009018"/>
    </source>
</evidence>
<dbReference type="Gene3D" id="3.40.50.300">
    <property type="entry name" value="P-loop containing nucleotide triphosphate hydrolases"/>
    <property type="match status" value="1"/>
</dbReference>
<feature type="binding site" evidence="5">
    <location>
        <begin position="9"/>
        <end position="14"/>
    </location>
    <ligand>
        <name>ATP</name>
        <dbReference type="ChEBI" id="CHEBI:30616"/>
    </ligand>
</feature>
<keyword evidence="5 7" id="KW-0418">Kinase</keyword>
<keyword evidence="8" id="KW-1185">Reference proteome</keyword>
<keyword evidence="5 7" id="KW-0808">Transferase</keyword>
<dbReference type="PROSITE" id="PS51219">
    <property type="entry name" value="DPCK"/>
    <property type="match status" value="1"/>
</dbReference>
<organism evidence="7 8">
    <name type="scientific">Leptospira ilyithenensis</name>
    <dbReference type="NCBI Taxonomy" id="2484901"/>
    <lineage>
        <taxon>Bacteria</taxon>
        <taxon>Pseudomonadati</taxon>
        <taxon>Spirochaetota</taxon>
        <taxon>Spirochaetia</taxon>
        <taxon>Leptospirales</taxon>
        <taxon>Leptospiraceae</taxon>
        <taxon>Leptospira</taxon>
    </lineage>
</organism>
<comment type="function">
    <text evidence="5">Catalyzes the phosphorylation of the 3'-hydroxyl group of dephosphocoenzyme A to form coenzyme A.</text>
</comment>
<comment type="pathway">
    <text evidence="5">Cofactor biosynthesis; coenzyme A biosynthesis; CoA from (R)-pantothenate: step 5/5.</text>
</comment>
<dbReference type="UniPathway" id="UPA00241">
    <property type="reaction ID" value="UER00356"/>
</dbReference>
<evidence type="ECO:0000313" key="7">
    <source>
        <dbReference type="EMBL" id="TGN13441.1"/>
    </source>
</evidence>
<dbReference type="PANTHER" id="PTHR10695">
    <property type="entry name" value="DEPHOSPHO-COA KINASE-RELATED"/>
    <property type="match status" value="1"/>
</dbReference>
<dbReference type="PANTHER" id="PTHR10695:SF46">
    <property type="entry name" value="BIFUNCTIONAL COENZYME A SYNTHASE-RELATED"/>
    <property type="match status" value="1"/>
</dbReference>
<comment type="similarity">
    <text evidence="1 5">Belongs to the CoaE family.</text>
</comment>
<dbReference type="OrthoDB" id="9812943at2"/>
<gene>
    <name evidence="5" type="primary">coaE</name>
    <name evidence="7" type="ORF">EHS11_04180</name>
</gene>
<evidence type="ECO:0000313" key="8">
    <source>
        <dbReference type="Proteomes" id="UP000298264"/>
    </source>
</evidence>
<reference evidence="7" key="1">
    <citation type="journal article" date="2019" name="PLoS Negl. Trop. Dis.">
        <title>Revisiting the worldwide diversity of Leptospira species in the environment.</title>
        <authorList>
            <person name="Vincent A.T."/>
            <person name="Schiettekatte O."/>
            <person name="Bourhy P."/>
            <person name="Veyrier F.J."/>
            <person name="Picardeau M."/>
        </authorList>
    </citation>
    <scope>NUCLEOTIDE SEQUENCE [LARGE SCALE GENOMIC DNA]</scope>
    <source>
        <strain evidence="7">201400974</strain>
    </source>
</reference>
<dbReference type="EC" id="2.7.1.24" evidence="5 6"/>
<dbReference type="GO" id="GO:0004140">
    <property type="term" value="F:dephospho-CoA kinase activity"/>
    <property type="evidence" value="ECO:0007669"/>
    <property type="project" value="UniProtKB-UniRule"/>
</dbReference>
<protein>
    <recommendedName>
        <fullName evidence="5 6">Dephospho-CoA kinase</fullName>
        <ecNumber evidence="5 6">2.7.1.24</ecNumber>
    </recommendedName>
    <alternativeName>
        <fullName evidence="5">Dephosphocoenzyme A kinase</fullName>
    </alternativeName>
</protein>
<accession>A0A4R9LU54</accession>
<evidence type="ECO:0000256" key="3">
    <source>
        <dbReference type="ARBA" id="ARBA00022840"/>
    </source>
</evidence>
<comment type="catalytic activity">
    <reaction evidence="5">
        <text>3'-dephospho-CoA + ATP = ADP + CoA + H(+)</text>
        <dbReference type="Rhea" id="RHEA:18245"/>
        <dbReference type="ChEBI" id="CHEBI:15378"/>
        <dbReference type="ChEBI" id="CHEBI:30616"/>
        <dbReference type="ChEBI" id="CHEBI:57287"/>
        <dbReference type="ChEBI" id="CHEBI:57328"/>
        <dbReference type="ChEBI" id="CHEBI:456216"/>
        <dbReference type="EC" id="2.7.1.24"/>
    </reaction>
</comment>
<sequence>MLGITGSIGSGKSTVSKLFSELGAVRISSDEIAKQFTDPNTPIKKELVQIFGESIFDSSGAPIKSKIADIAFSEPEKLQAMNSLIHPLVRKEFRLQLKKILPGNIIAWEVPLLFETDAHTLCDGKLCVTVSPDAAWERVKERGGMTREDFEKRNLAQMDLEKKKALSDFVIPNDNSIEELKKKVKSVYETIRNTAKDMR</sequence>
<dbReference type="HAMAP" id="MF_00376">
    <property type="entry name" value="Dephospho_CoA_kinase"/>
    <property type="match status" value="1"/>
</dbReference>
<dbReference type="CDD" id="cd02022">
    <property type="entry name" value="DPCK"/>
    <property type="match status" value="1"/>
</dbReference>
<evidence type="ECO:0000256" key="5">
    <source>
        <dbReference type="HAMAP-Rule" id="MF_00376"/>
    </source>
</evidence>
<dbReference type="AlphaFoldDB" id="A0A4R9LU54"/>
<evidence type="ECO:0000256" key="6">
    <source>
        <dbReference type="NCBIfam" id="TIGR00152"/>
    </source>
</evidence>
<evidence type="ECO:0000256" key="2">
    <source>
        <dbReference type="ARBA" id="ARBA00022741"/>
    </source>
</evidence>
<dbReference type="GO" id="GO:0005524">
    <property type="term" value="F:ATP binding"/>
    <property type="evidence" value="ECO:0007669"/>
    <property type="project" value="UniProtKB-UniRule"/>
</dbReference>
<keyword evidence="4 5" id="KW-0173">Coenzyme A biosynthesis</keyword>
<keyword evidence="5" id="KW-0963">Cytoplasm</keyword>